<proteinExistence type="predicted"/>
<feature type="compositionally biased region" description="Basic and acidic residues" evidence="1">
    <location>
        <begin position="9"/>
        <end position="26"/>
    </location>
</feature>
<protein>
    <submittedName>
        <fullName evidence="2">Uncharacterized protein</fullName>
    </submittedName>
</protein>
<name>A0A2P5BKA7_TREOI</name>
<organism evidence="2 3">
    <name type="scientific">Trema orientale</name>
    <name type="common">Charcoal tree</name>
    <name type="synonym">Celtis orientalis</name>
    <dbReference type="NCBI Taxonomy" id="63057"/>
    <lineage>
        <taxon>Eukaryota</taxon>
        <taxon>Viridiplantae</taxon>
        <taxon>Streptophyta</taxon>
        <taxon>Embryophyta</taxon>
        <taxon>Tracheophyta</taxon>
        <taxon>Spermatophyta</taxon>
        <taxon>Magnoliopsida</taxon>
        <taxon>eudicotyledons</taxon>
        <taxon>Gunneridae</taxon>
        <taxon>Pentapetalae</taxon>
        <taxon>rosids</taxon>
        <taxon>fabids</taxon>
        <taxon>Rosales</taxon>
        <taxon>Cannabaceae</taxon>
        <taxon>Trema</taxon>
    </lineage>
</organism>
<dbReference type="InParanoid" id="A0A2P5BKA7"/>
<evidence type="ECO:0000313" key="2">
    <source>
        <dbReference type="EMBL" id="PON49218.1"/>
    </source>
</evidence>
<feature type="region of interest" description="Disordered" evidence="1">
    <location>
        <begin position="77"/>
        <end position="106"/>
    </location>
</feature>
<dbReference type="EMBL" id="JXTC01000505">
    <property type="protein sequence ID" value="PON49218.1"/>
    <property type="molecule type" value="Genomic_DNA"/>
</dbReference>
<dbReference type="Proteomes" id="UP000237000">
    <property type="component" value="Unassembled WGS sequence"/>
</dbReference>
<keyword evidence="3" id="KW-1185">Reference proteome</keyword>
<feature type="compositionally biased region" description="Polar residues" evidence="1">
    <location>
        <begin position="83"/>
        <end position="97"/>
    </location>
</feature>
<accession>A0A2P5BKA7</accession>
<dbReference type="AlphaFoldDB" id="A0A2P5BKA7"/>
<reference evidence="3" key="1">
    <citation type="submission" date="2016-06" db="EMBL/GenBank/DDBJ databases">
        <title>Parallel loss of symbiosis genes in relatives of nitrogen-fixing non-legume Parasponia.</title>
        <authorList>
            <person name="Van Velzen R."/>
            <person name="Holmer R."/>
            <person name="Bu F."/>
            <person name="Rutten L."/>
            <person name="Van Zeijl A."/>
            <person name="Liu W."/>
            <person name="Santuari L."/>
            <person name="Cao Q."/>
            <person name="Sharma T."/>
            <person name="Shen D."/>
            <person name="Roswanjaya Y."/>
            <person name="Wardhani T."/>
            <person name="Kalhor M.S."/>
            <person name="Jansen J."/>
            <person name="Van den Hoogen J."/>
            <person name="Gungor B."/>
            <person name="Hartog M."/>
            <person name="Hontelez J."/>
            <person name="Verver J."/>
            <person name="Yang W.-C."/>
            <person name="Schijlen E."/>
            <person name="Repin R."/>
            <person name="Schilthuizen M."/>
            <person name="Schranz E."/>
            <person name="Heidstra R."/>
            <person name="Miyata K."/>
            <person name="Fedorova E."/>
            <person name="Kohlen W."/>
            <person name="Bisseling T."/>
            <person name="Smit S."/>
            <person name="Geurts R."/>
        </authorList>
    </citation>
    <scope>NUCLEOTIDE SEQUENCE [LARGE SCALE GENOMIC DNA]</scope>
    <source>
        <strain evidence="3">cv. RG33-2</strain>
    </source>
</reference>
<gene>
    <name evidence="2" type="ORF">TorRG33x02_318160</name>
</gene>
<feature type="region of interest" description="Disordered" evidence="1">
    <location>
        <begin position="1"/>
        <end position="38"/>
    </location>
</feature>
<comment type="caution">
    <text evidence="2">The sequence shown here is derived from an EMBL/GenBank/DDBJ whole genome shotgun (WGS) entry which is preliminary data.</text>
</comment>
<evidence type="ECO:0000313" key="3">
    <source>
        <dbReference type="Proteomes" id="UP000237000"/>
    </source>
</evidence>
<sequence length="123" mass="14710">MAPEFAVENQREREREREREERESKRQSAAKIPGPRSTLFDQSRIVLRNADVEYFNWSKSTDGTNRENQRIICPRERRRFPSKGTTKIRSQTVTGRNGTRVLTRPPSRFLRWRRPYASVRMNE</sequence>
<evidence type="ECO:0000256" key="1">
    <source>
        <dbReference type="SAM" id="MobiDB-lite"/>
    </source>
</evidence>